<dbReference type="PROSITE" id="PS51831">
    <property type="entry name" value="HD"/>
    <property type="match status" value="1"/>
</dbReference>
<feature type="transmembrane region" description="Helical" evidence="2">
    <location>
        <begin position="285"/>
        <end position="305"/>
    </location>
</feature>
<feature type="region of interest" description="Disordered" evidence="1">
    <location>
        <begin position="112"/>
        <end position="133"/>
    </location>
</feature>
<keyword evidence="2" id="KW-0812">Transmembrane</keyword>
<dbReference type="InterPro" id="IPR003607">
    <property type="entry name" value="HD/PDEase_dom"/>
</dbReference>
<feature type="transmembrane region" description="Helical" evidence="2">
    <location>
        <begin position="317"/>
        <end position="337"/>
    </location>
</feature>
<dbReference type="PANTHER" id="PTHR36442:SF1">
    <property type="entry name" value="CYCLIC-DI-AMP PHOSPHODIESTERASE PGPH"/>
    <property type="match status" value="1"/>
</dbReference>
<feature type="transmembrane region" description="Helical" evidence="2">
    <location>
        <begin position="366"/>
        <end position="385"/>
    </location>
</feature>
<dbReference type="STRING" id="640948.SAMN05216238_102178"/>
<accession>A0A1I1THX9</accession>
<dbReference type="InterPro" id="IPR006674">
    <property type="entry name" value="HD_domain"/>
</dbReference>
<organism evidence="4 5">
    <name type="scientific">Lentibacillus persicus</name>
    <dbReference type="NCBI Taxonomy" id="640948"/>
    <lineage>
        <taxon>Bacteria</taxon>
        <taxon>Bacillati</taxon>
        <taxon>Bacillota</taxon>
        <taxon>Bacilli</taxon>
        <taxon>Bacillales</taxon>
        <taxon>Bacillaceae</taxon>
        <taxon>Lentibacillus</taxon>
    </lineage>
</organism>
<evidence type="ECO:0000259" key="3">
    <source>
        <dbReference type="PROSITE" id="PS51831"/>
    </source>
</evidence>
<evidence type="ECO:0000256" key="1">
    <source>
        <dbReference type="SAM" id="MobiDB-lite"/>
    </source>
</evidence>
<dbReference type="RefSeq" id="WP_090081178.1">
    <property type="nucleotide sequence ID" value="NZ_FOMR01000002.1"/>
</dbReference>
<keyword evidence="2" id="KW-0472">Membrane</keyword>
<dbReference type="Pfam" id="PF01966">
    <property type="entry name" value="HD"/>
    <property type="match status" value="1"/>
</dbReference>
<dbReference type="InterPro" id="IPR006675">
    <property type="entry name" value="HDIG_dom"/>
</dbReference>
<dbReference type="PANTHER" id="PTHR36442">
    <property type="entry name" value="CYCLIC-DI-AMP PHOSPHODIESTERASE PGPH"/>
    <property type="match status" value="1"/>
</dbReference>
<feature type="transmembrane region" description="Helical" evidence="2">
    <location>
        <begin position="416"/>
        <end position="437"/>
    </location>
</feature>
<dbReference type="Pfam" id="PF07698">
    <property type="entry name" value="7TM-7TMR_HD"/>
    <property type="match status" value="1"/>
</dbReference>
<dbReference type="Gene3D" id="1.10.3210.10">
    <property type="entry name" value="Hypothetical protein af1432"/>
    <property type="match status" value="1"/>
</dbReference>
<dbReference type="Proteomes" id="UP000199474">
    <property type="component" value="Unassembled WGS sequence"/>
</dbReference>
<evidence type="ECO:0000313" key="4">
    <source>
        <dbReference type="EMBL" id="SFD55180.1"/>
    </source>
</evidence>
<dbReference type="NCBIfam" id="TIGR00277">
    <property type="entry name" value="HDIG"/>
    <property type="match status" value="1"/>
</dbReference>
<feature type="transmembrane region" description="Helical" evidence="2">
    <location>
        <begin position="457"/>
        <end position="480"/>
    </location>
</feature>
<dbReference type="SUPFAM" id="SSF109604">
    <property type="entry name" value="HD-domain/PDEase-like"/>
    <property type="match status" value="1"/>
</dbReference>
<dbReference type="EMBL" id="FOMR01000002">
    <property type="protein sequence ID" value="SFD55180.1"/>
    <property type="molecule type" value="Genomic_DNA"/>
</dbReference>
<evidence type="ECO:0000313" key="5">
    <source>
        <dbReference type="Proteomes" id="UP000199474"/>
    </source>
</evidence>
<dbReference type="InterPro" id="IPR052722">
    <property type="entry name" value="PgpH_phosphodiesterase"/>
</dbReference>
<dbReference type="InterPro" id="IPR011621">
    <property type="entry name" value="Metal-dep_PHydrolase_7TM_intra"/>
</dbReference>
<proteinExistence type="predicted"/>
<dbReference type="OrthoDB" id="9806952at2"/>
<dbReference type="Pfam" id="PF07697">
    <property type="entry name" value="7TMR-HDED"/>
    <property type="match status" value="1"/>
</dbReference>
<feature type="transmembrane region" description="Helical" evidence="2">
    <location>
        <begin position="21"/>
        <end position="40"/>
    </location>
</feature>
<dbReference type="InterPro" id="IPR011624">
    <property type="entry name" value="Metal-dep_PHydrolase_7TM_extra"/>
</dbReference>
<protein>
    <recommendedName>
        <fullName evidence="3">HD domain-containing protein</fullName>
    </recommendedName>
</protein>
<gene>
    <name evidence="4" type="ORF">SAMN05216238_102178</name>
</gene>
<dbReference type="SMART" id="SM00471">
    <property type="entry name" value="HDc"/>
    <property type="match status" value="1"/>
</dbReference>
<keyword evidence="5" id="KW-1185">Reference proteome</keyword>
<dbReference type="CDD" id="cd00077">
    <property type="entry name" value="HDc"/>
    <property type="match status" value="1"/>
</dbReference>
<feature type="domain" description="HD" evidence="3">
    <location>
        <begin position="506"/>
        <end position="648"/>
    </location>
</feature>
<dbReference type="AlphaFoldDB" id="A0A1I1THX9"/>
<feature type="transmembrane region" description="Helical" evidence="2">
    <location>
        <begin position="343"/>
        <end position="361"/>
    </location>
</feature>
<keyword evidence="2" id="KW-1133">Transmembrane helix</keyword>
<evidence type="ECO:0000256" key="2">
    <source>
        <dbReference type="SAM" id="Phobius"/>
    </source>
</evidence>
<sequence>MKWLRNTYIYLKNVSRERLMVLFLVSMMGVAFFIAAFSNVQPKTYEIEQFSDAAETIRSPVTIENEEETERKTREVIQSVEDRFNISNEITNEQTAYIEEVFEAIAKMKQSQQPNNASRTLDEDPDAPPTSQEQLTQLNKLLSPEITDSISDGVLYDLLNTDVEKLEEGKELLIKSVEGIMKNGVSAENIERARDEVEQTINFSSFDNDLKSSLIELSGFAVTENSFFDAGKTAEARKEAASNVEPVVIRAGEVIVQQGQTITTETYEELALVGVLDSKYNKFPIIGLALIILLMMVVTNHEIGVFKKNNGVDKSKLGAIFFISLIILIVMKTGSLYTTSVNQLYFAVPAATGALLVKLLLNERLAIVLSVIYAILGSILFNGQIPGSLNVEAGTYFFFSQMAAVIFLGRSTDRLAILKAGIGMSAVNIVAILTFLFLSSEKYSIPDIFMQSGYGVIAAFLSAVLTFGLMPFFEAGLGILSDYRLLSLAKPNQPLLRKILTEAPGTYHHSIMVANLSETACDAIGANGLLARVGAYYHDIGKTARPHFFIENQMGATNPHDRLQPRESAEIIISHPYEGADILKNHKFPQPIIDIAEQHHGTSLLKYFYYKEQDKNKHTKEEDFRYPGLKPQTKEAAIICISDAVEAAVRSLNEPTERKIDELVASIVEDRLMDGQLSECPLTLKDLDKVHRTICETLKGMFHSRIQYPIKEAK</sequence>
<reference evidence="5" key="1">
    <citation type="submission" date="2016-10" db="EMBL/GenBank/DDBJ databases">
        <authorList>
            <person name="Varghese N."/>
            <person name="Submissions S."/>
        </authorList>
    </citation>
    <scope>NUCLEOTIDE SEQUENCE [LARGE SCALE GENOMIC DNA]</scope>
    <source>
        <strain evidence="5">DSM 22530</strain>
    </source>
</reference>
<name>A0A1I1THX9_9BACI</name>